<feature type="region of interest" description="Disordered" evidence="1">
    <location>
        <begin position="167"/>
        <end position="187"/>
    </location>
</feature>
<evidence type="ECO:0000256" key="2">
    <source>
        <dbReference type="SAM" id="SignalP"/>
    </source>
</evidence>
<evidence type="ECO:0000313" key="3">
    <source>
        <dbReference type="EMBL" id="PQM28987.1"/>
    </source>
</evidence>
<evidence type="ECO:0000256" key="1">
    <source>
        <dbReference type="SAM" id="MobiDB-lite"/>
    </source>
</evidence>
<feature type="signal peptide" evidence="2">
    <location>
        <begin position="1"/>
        <end position="28"/>
    </location>
</feature>
<dbReference type="Proteomes" id="UP000238954">
    <property type="component" value="Chromosome"/>
</dbReference>
<dbReference type="RefSeq" id="WP_105999148.1">
    <property type="nucleotide sequence ID" value="NZ_CM009578.1"/>
</dbReference>
<dbReference type="OrthoDB" id="8479273at2"/>
<keyword evidence="2" id="KW-0732">Signal</keyword>
<dbReference type="AlphaFoldDB" id="A0A2S8B9G3"/>
<comment type="caution">
    <text evidence="3">The sequence shown here is derived from an EMBL/GenBank/DDBJ whole genome shotgun (WGS) entry which is preliminary data.</text>
</comment>
<protein>
    <recommendedName>
        <fullName evidence="5">Porin domain-containing protein</fullName>
    </recommendedName>
</protein>
<keyword evidence="4" id="KW-1185">Reference proteome</keyword>
<evidence type="ECO:0008006" key="5">
    <source>
        <dbReference type="Google" id="ProtNLM"/>
    </source>
</evidence>
<dbReference type="EMBL" id="PHFW01000002">
    <property type="protein sequence ID" value="PQM28987.1"/>
    <property type="molecule type" value="Genomic_DNA"/>
</dbReference>
<sequence>MARKPRHFWKVGLFAAAAISVALPPALAAMTRADRIRDTHLSESLLGQFTPASGDQRLIARYNKMSAETRRSFSFTPAVTDRTRQNRAITVVIRTRDDASSAARTTGLAAGRANMPIAITPIAYNLGASVGFQKFVTPALPRGVDLRNLPVAKAPEQAERKSRFAARVTSQPSDPAGATDRITAPGDDQNVDVVSSYRLTKNLDVTAGVRYRTDDRVQPLTDSRRDSQAVYVGTAFRF</sequence>
<feature type="chain" id="PRO_5015683812" description="Porin domain-containing protein" evidence="2">
    <location>
        <begin position="29"/>
        <end position="238"/>
    </location>
</feature>
<evidence type="ECO:0000313" key="4">
    <source>
        <dbReference type="Proteomes" id="UP000238954"/>
    </source>
</evidence>
<gene>
    <name evidence="3" type="ORF">CVO77_11330</name>
</gene>
<reference evidence="4" key="1">
    <citation type="submission" date="2017-11" db="EMBL/GenBank/DDBJ databases">
        <title>The complete genome sequence of Sphingopyxis pomeranensis sp. nov. strain WS5A3p.</title>
        <authorList>
            <person name="Kaminski M.A."/>
        </authorList>
    </citation>
    <scope>NUCLEOTIDE SEQUENCE [LARGE SCALE GENOMIC DNA]</scope>
    <source>
        <strain evidence="4">WS5A3p</strain>
    </source>
</reference>
<proteinExistence type="predicted"/>
<organism evidence="3 4">
    <name type="scientific">Sphingopyxis lindanitolerans</name>
    <dbReference type="NCBI Taxonomy" id="2054227"/>
    <lineage>
        <taxon>Bacteria</taxon>
        <taxon>Pseudomonadati</taxon>
        <taxon>Pseudomonadota</taxon>
        <taxon>Alphaproteobacteria</taxon>
        <taxon>Sphingomonadales</taxon>
        <taxon>Sphingomonadaceae</taxon>
        <taxon>Sphingopyxis</taxon>
    </lineage>
</organism>
<accession>A0A2S8B9G3</accession>
<name>A0A2S8B9G3_9SPHN</name>